<dbReference type="GO" id="GO:0015205">
    <property type="term" value="F:nucleobase transmembrane transporter activity"/>
    <property type="evidence" value="ECO:0007669"/>
    <property type="project" value="TreeGrafter"/>
</dbReference>
<dbReference type="VEuPathDB" id="FungiDB:BCV72DRAFT_6035"/>
<organism evidence="8">
    <name type="scientific">Rhizopus microsporus var. microsporus</name>
    <dbReference type="NCBI Taxonomy" id="86635"/>
    <lineage>
        <taxon>Eukaryota</taxon>
        <taxon>Fungi</taxon>
        <taxon>Fungi incertae sedis</taxon>
        <taxon>Mucoromycota</taxon>
        <taxon>Mucoromycotina</taxon>
        <taxon>Mucoromycetes</taxon>
        <taxon>Mucorales</taxon>
        <taxon>Mucorineae</taxon>
        <taxon>Rhizopodaceae</taxon>
        <taxon>Rhizopus</taxon>
    </lineage>
</organism>
<evidence type="ECO:0000256" key="2">
    <source>
        <dbReference type="ARBA" id="ARBA00007965"/>
    </source>
</evidence>
<dbReference type="InterPro" id="IPR002259">
    <property type="entry name" value="Eqnu_transpt"/>
</dbReference>
<gene>
    <name evidence="8" type="ORF">BCV72DRAFT_6035</name>
</gene>
<evidence type="ECO:0000313" key="8">
    <source>
        <dbReference type="EMBL" id="ORE04977.1"/>
    </source>
</evidence>
<feature type="transmembrane region" description="Helical" evidence="7">
    <location>
        <begin position="423"/>
        <end position="447"/>
    </location>
</feature>
<proteinExistence type="inferred from homology"/>
<feature type="transmembrane region" description="Helical" evidence="7">
    <location>
        <begin position="176"/>
        <end position="200"/>
    </location>
</feature>
<evidence type="ECO:0000256" key="1">
    <source>
        <dbReference type="ARBA" id="ARBA00004141"/>
    </source>
</evidence>
<dbReference type="AlphaFoldDB" id="A0A1X0QYX6"/>
<dbReference type="SUPFAM" id="SSF103473">
    <property type="entry name" value="MFS general substrate transporter"/>
    <property type="match status" value="1"/>
</dbReference>
<dbReference type="PANTHER" id="PTHR10332:SF88">
    <property type="entry name" value="EQUILIBRATIVE NUCLEOSIDE TRANSPORTER 1, ISOFORM A"/>
    <property type="match status" value="1"/>
</dbReference>
<keyword evidence="3" id="KW-0813">Transport</keyword>
<evidence type="ECO:0008006" key="9">
    <source>
        <dbReference type="Google" id="ProtNLM"/>
    </source>
</evidence>
<dbReference type="InterPro" id="IPR036259">
    <property type="entry name" value="MFS_trans_sf"/>
</dbReference>
<evidence type="ECO:0000256" key="6">
    <source>
        <dbReference type="ARBA" id="ARBA00023136"/>
    </source>
</evidence>
<feature type="transmembrane region" description="Helical" evidence="7">
    <location>
        <begin position="112"/>
        <end position="131"/>
    </location>
</feature>
<dbReference type="Pfam" id="PF01733">
    <property type="entry name" value="Nucleoside_tran"/>
    <property type="match status" value="1"/>
</dbReference>
<protein>
    <recommendedName>
        <fullName evidence="9">Nucleoside transporter</fullName>
    </recommendedName>
</protein>
<dbReference type="GO" id="GO:0000329">
    <property type="term" value="C:fungal-type vacuole membrane"/>
    <property type="evidence" value="ECO:0007669"/>
    <property type="project" value="TreeGrafter"/>
</dbReference>
<feature type="transmembrane region" description="Helical" evidence="7">
    <location>
        <begin position="138"/>
        <end position="156"/>
    </location>
</feature>
<dbReference type="GO" id="GO:0034257">
    <property type="term" value="F:nicotinamide riboside transmembrane transporter activity"/>
    <property type="evidence" value="ECO:0007669"/>
    <property type="project" value="TreeGrafter"/>
</dbReference>
<dbReference type="EMBL" id="KV921956">
    <property type="protein sequence ID" value="ORE04977.1"/>
    <property type="molecule type" value="Genomic_DNA"/>
</dbReference>
<name>A0A1X0QYX6_RHIZD</name>
<dbReference type="PANTHER" id="PTHR10332">
    <property type="entry name" value="EQUILIBRATIVE NUCLEOSIDE TRANSPORTER"/>
    <property type="match status" value="1"/>
</dbReference>
<feature type="transmembrane region" description="Helical" evidence="7">
    <location>
        <begin position="212"/>
        <end position="233"/>
    </location>
</feature>
<keyword evidence="6 7" id="KW-0472">Membrane</keyword>
<sequence>MLKSLTCRLFRQQEDEASRRLLDERSLDQWKQEPIDKYKLVYWIYFLYGVAMLLPWNVFITASEFFVKRFAETPYQETFQNYFSTYSTLTNFLTFIIVLWLQNKSSFRLNSFIPICINTAVFAAMAITVKVDFEGIDYFWFVMFFIVLTGGTTSFFQNSVFSEASRLPPVYVQAVVSGQGVAGVVVAISSIVSALAGSGNRVPDEASITRSAFLYFLFALLITTAAMIGRILVTQLPFYGYYMNLQARHDQEVDQQSEEERAVTVIDIVRKSYGLIFAVAYVFAITLMLFPSLTALIKSTYRQNDSMKNSNRFFDDDIFVAFHFLLFNIGDWVGRTLPVSERFQVFRAKTLINLSLLRTVFIPLFLVCNVIVSEKRRLPVLISNDFVYFFLVWIFAVSNGWIGGLCMMAAPQQATIKSGAEKSMVGSVMSFALVLGLAIGGLLSFAIRQIV</sequence>
<evidence type="ECO:0000256" key="5">
    <source>
        <dbReference type="ARBA" id="ARBA00022989"/>
    </source>
</evidence>
<dbReference type="OrthoDB" id="10261753at2759"/>
<feature type="transmembrane region" description="Helical" evidence="7">
    <location>
        <begin position="273"/>
        <end position="297"/>
    </location>
</feature>
<dbReference type="PIRSF" id="PIRSF016379">
    <property type="entry name" value="ENT"/>
    <property type="match status" value="1"/>
</dbReference>
<evidence type="ECO:0000256" key="3">
    <source>
        <dbReference type="ARBA" id="ARBA00022448"/>
    </source>
</evidence>
<feature type="transmembrane region" description="Helical" evidence="7">
    <location>
        <begin position="355"/>
        <end position="374"/>
    </location>
</feature>
<evidence type="ECO:0000256" key="4">
    <source>
        <dbReference type="ARBA" id="ARBA00022692"/>
    </source>
</evidence>
<keyword evidence="4 7" id="KW-0812">Transmembrane</keyword>
<comment type="similarity">
    <text evidence="2">Belongs to the SLC29A/ENT transporter (TC 2.A.57) family.</text>
</comment>
<feature type="transmembrane region" description="Helical" evidence="7">
    <location>
        <begin position="40"/>
        <end position="60"/>
    </location>
</feature>
<reference evidence="8" key="1">
    <citation type="journal article" date="2016" name="Proc. Natl. Acad. Sci. U.S.A.">
        <title>Lipid metabolic changes in an early divergent fungus govern the establishment of a mutualistic symbiosis with endobacteria.</title>
        <authorList>
            <person name="Lastovetsky O.A."/>
            <person name="Gaspar M.L."/>
            <person name="Mondo S.J."/>
            <person name="LaButti K.M."/>
            <person name="Sandor L."/>
            <person name="Grigoriev I.V."/>
            <person name="Henry S.A."/>
            <person name="Pawlowska T.E."/>
        </authorList>
    </citation>
    <scope>NUCLEOTIDE SEQUENCE [LARGE SCALE GENOMIC DNA]</scope>
    <source>
        <strain evidence="8">ATCC 52814</strain>
    </source>
</reference>
<dbReference type="GO" id="GO:0005886">
    <property type="term" value="C:plasma membrane"/>
    <property type="evidence" value="ECO:0007669"/>
    <property type="project" value="TreeGrafter"/>
</dbReference>
<dbReference type="PRINTS" id="PR01130">
    <property type="entry name" value="DERENTRNSPRT"/>
</dbReference>
<evidence type="ECO:0000256" key="7">
    <source>
        <dbReference type="SAM" id="Phobius"/>
    </source>
</evidence>
<keyword evidence="5 7" id="KW-1133">Transmembrane helix</keyword>
<comment type="subcellular location">
    <subcellularLocation>
        <location evidence="1">Membrane</location>
        <topology evidence="1">Multi-pass membrane protein</topology>
    </subcellularLocation>
</comment>
<feature type="transmembrane region" description="Helical" evidence="7">
    <location>
        <begin position="81"/>
        <end position="100"/>
    </location>
</feature>
<accession>A0A1X0QYX6</accession>
<dbReference type="Proteomes" id="UP000242414">
    <property type="component" value="Unassembled WGS sequence"/>
</dbReference>
<feature type="transmembrane region" description="Helical" evidence="7">
    <location>
        <begin position="386"/>
        <end position="411"/>
    </location>
</feature>